<proteinExistence type="predicted"/>
<name>A0AAV7MFN6_PLEWA</name>
<evidence type="ECO:0000256" key="1">
    <source>
        <dbReference type="SAM" id="MobiDB-lite"/>
    </source>
</evidence>
<evidence type="ECO:0000313" key="3">
    <source>
        <dbReference type="Proteomes" id="UP001066276"/>
    </source>
</evidence>
<comment type="caution">
    <text evidence="2">The sequence shown here is derived from an EMBL/GenBank/DDBJ whole genome shotgun (WGS) entry which is preliminary data.</text>
</comment>
<organism evidence="2 3">
    <name type="scientific">Pleurodeles waltl</name>
    <name type="common">Iberian ribbed newt</name>
    <dbReference type="NCBI Taxonomy" id="8319"/>
    <lineage>
        <taxon>Eukaryota</taxon>
        <taxon>Metazoa</taxon>
        <taxon>Chordata</taxon>
        <taxon>Craniata</taxon>
        <taxon>Vertebrata</taxon>
        <taxon>Euteleostomi</taxon>
        <taxon>Amphibia</taxon>
        <taxon>Batrachia</taxon>
        <taxon>Caudata</taxon>
        <taxon>Salamandroidea</taxon>
        <taxon>Salamandridae</taxon>
        <taxon>Pleurodelinae</taxon>
        <taxon>Pleurodeles</taxon>
    </lineage>
</organism>
<evidence type="ECO:0000313" key="2">
    <source>
        <dbReference type="EMBL" id="KAJ1102571.1"/>
    </source>
</evidence>
<protein>
    <submittedName>
        <fullName evidence="2">Uncharacterized protein</fullName>
    </submittedName>
</protein>
<dbReference type="AlphaFoldDB" id="A0AAV7MFN6"/>
<reference evidence="2" key="1">
    <citation type="journal article" date="2022" name="bioRxiv">
        <title>Sequencing and chromosome-scale assembly of the giantPleurodeles waltlgenome.</title>
        <authorList>
            <person name="Brown T."/>
            <person name="Elewa A."/>
            <person name="Iarovenko S."/>
            <person name="Subramanian E."/>
            <person name="Araus A.J."/>
            <person name="Petzold A."/>
            <person name="Susuki M."/>
            <person name="Suzuki K.-i.T."/>
            <person name="Hayashi T."/>
            <person name="Toyoda A."/>
            <person name="Oliveira C."/>
            <person name="Osipova E."/>
            <person name="Leigh N.D."/>
            <person name="Simon A."/>
            <person name="Yun M.H."/>
        </authorList>
    </citation>
    <scope>NUCLEOTIDE SEQUENCE</scope>
    <source>
        <strain evidence="2">20211129_DDA</strain>
        <tissue evidence="2">Liver</tissue>
    </source>
</reference>
<dbReference type="Proteomes" id="UP001066276">
    <property type="component" value="Chromosome 9"/>
</dbReference>
<feature type="region of interest" description="Disordered" evidence="1">
    <location>
        <begin position="73"/>
        <end position="98"/>
    </location>
</feature>
<accession>A0AAV7MFN6</accession>
<keyword evidence="3" id="KW-1185">Reference proteome</keyword>
<dbReference type="EMBL" id="JANPWB010000013">
    <property type="protein sequence ID" value="KAJ1102571.1"/>
    <property type="molecule type" value="Genomic_DNA"/>
</dbReference>
<sequence length="98" mass="11164">MFPGPSPRERFERLGRSFSSFCTSTETGVFLVLGGTSWNGKAQADLMSWTDRHLPPPSRCPAERVLCFRHPETDLNEDNHDSMEREKALSPVENRDLK</sequence>
<gene>
    <name evidence="2" type="ORF">NDU88_000020</name>
</gene>